<reference evidence="1" key="1">
    <citation type="journal article" date="2022" name="bioRxiv">
        <title>Sequencing and chromosome-scale assembly of the giantPleurodeles waltlgenome.</title>
        <authorList>
            <person name="Brown T."/>
            <person name="Elewa A."/>
            <person name="Iarovenko S."/>
            <person name="Subramanian E."/>
            <person name="Araus A.J."/>
            <person name="Petzold A."/>
            <person name="Susuki M."/>
            <person name="Suzuki K.-i.T."/>
            <person name="Hayashi T."/>
            <person name="Toyoda A."/>
            <person name="Oliveira C."/>
            <person name="Osipova E."/>
            <person name="Leigh N.D."/>
            <person name="Simon A."/>
            <person name="Yun M.H."/>
        </authorList>
    </citation>
    <scope>NUCLEOTIDE SEQUENCE</scope>
    <source>
        <strain evidence="1">20211129_DDA</strain>
        <tissue evidence="1">Liver</tissue>
    </source>
</reference>
<comment type="caution">
    <text evidence="1">The sequence shown here is derived from an EMBL/GenBank/DDBJ whole genome shotgun (WGS) entry which is preliminary data.</text>
</comment>
<proteinExistence type="predicted"/>
<name>A0AAV7PC91_PLEWA</name>
<keyword evidence="2" id="KW-1185">Reference proteome</keyword>
<protein>
    <submittedName>
        <fullName evidence="1">Uncharacterized protein</fullName>
    </submittedName>
</protein>
<dbReference type="Proteomes" id="UP001066276">
    <property type="component" value="Chromosome 7"/>
</dbReference>
<dbReference type="EMBL" id="JANPWB010000011">
    <property type="protein sequence ID" value="KAJ1125933.1"/>
    <property type="molecule type" value="Genomic_DNA"/>
</dbReference>
<dbReference type="AlphaFoldDB" id="A0AAV7PC91"/>
<evidence type="ECO:0000313" key="2">
    <source>
        <dbReference type="Proteomes" id="UP001066276"/>
    </source>
</evidence>
<sequence>MMGGCVLTVTIASLYNCCGFDERERAHGKHRSRRSQLEEGQKLQMYLLWLAALRNHHPLFSLHRIGPSEKTLGTSTGPGPQVSLISSKEDDFYLAEGAGFLQLGPGKWRQADGPVAVGVLARPRGAPFLILPPGGGRGPTPDAEAGAFQADRRAHHL</sequence>
<accession>A0AAV7PC91</accession>
<organism evidence="1 2">
    <name type="scientific">Pleurodeles waltl</name>
    <name type="common">Iberian ribbed newt</name>
    <dbReference type="NCBI Taxonomy" id="8319"/>
    <lineage>
        <taxon>Eukaryota</taxon>
        <taxon>Metazoa</taxon>
        <taxon>Chordata</taxon>
        <taxon>Craniata</taxon>
        <taxon>Vertebrata</taxon>
        <taxon>Euteleostomi</taxon>
        <taxon>Amphibia</taxon>
        <taxon>Batrachia</taxon>
        <taxon>Caudata</taxon>
        <taxon>Salamandroidea</taxon>
        <taxon>Salamandridae</taxon>
        <taxon>Pleurodelinae</taxon>
        <taxon>Pleurodeles</taxon>
    </lineage>
</organism>
<evidence type="ECO:0000313" key="1">
    <source>
        <dbReference type="EMBL" id="KAJ1125933.1"/>
    </source>
</evidence>
<gene>
    <name evidence="1" type="ORF">NDU88_004346</name>
</gene>